<dbReference type="RefSeq" id="WP_192773389.1">
    <property type="nucleotide sequence ID" value="NZ_BAAASY010000026.1"/>
</dbReference>
<evidence type="ECO:0000313" key="1">
    <source>
        <dbReference type="EMBL" id="MBE1557867.1"/>
    </source>
</evidence>
<accession>A0ABR9K784</accession>
<reference evidence="1 2" key="1">
    <citation type="submission" date="2020-10" db="EMBL/GenBank/DDBJ databases">
        <title>Sequencing the genomes of 1000 actinobacteria strains.</title>
        <authorList>
            <person name="Klenk H.-P."/>
        </authorList>
    </citation>
    <scope>NUCLEOTIDE SEQUENCE [LARGE SCALE GENOMIC DNA]</scope>
    <source>
        <strain evidence="1 2">DSM 43748</strain>
    </source>
</reference>
<name>A0ABR9K784_9ACTN</name>
<keyword evidence="2" id="KW-1185">Reference proteome</keyword>
<proteinExistence type="predicted"/>
<evidence type="ECO:0000313" key="2">
    <source>
        <dbReference type="Proteomes" id="UP000661607"/>
    </source>
</evidence>
<dbReference type="Proteomes" id="UP000661607">
    <property type="component" value="Unassembled WGS sequence"/>
</dbReference>
<protein>
    <submittedName>
        <fullName evidence="1">Uncharacterized protein</fullName>
    </submittedName>
</protein>
<gene>
    <name evidence="1" type="ORF">H4W81_000646</name>
</gene>
<organism evidence="1 2">
    <name type="scientific">Nonomuraea africana</name>
    <dbReference type="NCBI Taxonomy" id="46171"/>
    <lineage>
        <taxon>Bacteria</taxon>
        <taxon>Bacillati</taxon>
        <taxon>Actinomycetota</taxon>
        <taxon>Actinomycetes</taxon>
        <taxon>Streptosporangiales</taxon>
        <taxon>Streptosporangiaceae</taxon>
        <taxon>Nonomuraea</taxon>
    </lineage>
</organism>
<comment type="caution">
    <text evidence="1">The sequence shown here is derived from an EMBL/GenBank/DDBJ whole genome shotgun (WGS) entry which is preliminary data.</text>
</comment>
<sequence>MSQDQIHVALFAHTEGQTYVHLGAHRALAHRLLGRALGGGNELDGDGAATSGDGVGVPYLAQFFDLRCGVRVSLD</sequence>
<dbReference type="EMBL" id="JADBEF010000001">
    <property type="protein sequence ID" value="MBE1557867.1"/>
    <property type="molecule type" value="Genomic_DNA"/>
</dbReference>